<feature type="domain" description="Pseudouridine synthase RsuA/RluA-like" evidence="5">
    <location>
        <begin position="98"/>
        <end position="212"/>
    </location>
</feature>
<dbReference type="GO" id="GO:0001522">
    <property type="term" value="P:pseudouridine synthesis"/>
    <property type="evidence" value="ECO:0007669"/>
    <property type="project" value="InterPro"/>
</dbReference>
<dbReference type="Proteomes" id="UP000823913">
    <property type="component" value="Unassembled WGS sequence"/>
</dbReference>
<dbReference type="InterPro" id="IPR006145">
    <property type="entry name" value="PsdUridine_synth_RsuA/RluA"/>
</dbReference>
<dbReference type="GO" id="GO:0006396">
    <property type="term" value="P:RNA processing"/>
    <property type="evidence" value="ECO:0007669"/>
    <property type="project" value="UniProtKB-ARBA"/>
</dbReference>
<name>A0A9D1E680_9FIRM</name>
<dbReference type="InterPro" id="IPR006224">
    <property type="entry name" value="PsdUridine_synth_RluA-like_CS"/>
</dbReference>
<evidence type="ECO:0000259" key="5">
    <source>
        <dbReference type="Pfam" id="PF00849"/>
    </source>
</evidence>
<reference evidence="6" key="2">
    <citation type="journal article" date="2021" name="PeerJ">
        <title>Extensive microbial diversity within the chicken gut microbiome revealed by metagenomics and culture.</title>
        <authorList>
            <person name="Gilroy R."/>
            <person name="Ravi A."/>
            <person name="Getino M."/>
            <person name="Pursley I."/>
            <person name="Horton D.L."/>
            <person name="Alikhan N.F."/>
            <person name="Baker D."/>
            <person name="Gharbi K."/>
            <person name="Hall N."/>
            <person name="Watson M."/>
            <person name="Adriaenssens E.M."/>
            <person name="Foster-Nyarko E."/>
            <person name="Jarju S."/>
            <person name="Secka A."/>
            <person name="Antonio M."/>
            <person name="Oren A."/>
            <person name="Chaudhuri R.R."/>
            <person name="La Ragione R."/>
            <person name="Hildebrand F."/>
            <person name="Pallen M.J."/>
        </authorList>
    </citation>
    <scope>NUCLEOTIDE SEQUENCE</scope>
    <source>
        <strain evidence="6">ChiW16-3235</strain>
    </source>
</reference>
<evidence type="ECO:0000256" key="4">
    <source>
        <dbReference type="PROSITE-ProRule" id="PRU00182"/>
    </source>
</evidence>
<dbReference type="CDD" id="cd02869">
    <property type="entry name" value="PseudoU_synth_RluA_like"/>
    <property type="match status" value="1"/>
</dbReference>
<dbReference type="PROSITE" id="PS50889">
    <property type="entry name" value="S4"/>
    <property type="match status" value="1"/>
</dbReference>
<accession>A0A9D1E680</accession>
<dbReference type="GO" id="GO:0009982">
    <property type="term" value="F:pseudouridine synthase activity"/>
    <property type="evidence" value="ECO:0007669"/>
    <property type="project" value="InterPro"/>
</dbReference>
<dbReference type="Gene3D" id="3.30.2350.10">
    <property type="entry name" value="Pseudouridine synthase"/>
    <property type="match status" value="1"/>
</dbReference>
<comment type="catalytic activity">
    <reaction evidence="1">
        <text>a uridine in RNA = a pseudouridine in RNA</text>
        <dbReference type="Rhea" id="RHEA:48348"/>
        <dbReference type="Rhea" id="RHEA-COMP:12068"/>
        <dbReference type="Rhea" id="RHEA-COMP:12069"/>
        <dbReference type="ChEBI" id="CHEBI:65314"/>
        <dbReference type="ChEBI" id="CHEBI:65315"/>
    </reaction>
</comment>
<dbReference type="SUPFAM" id="SSF55120">
    <property type="entry name" value="Pseudouridine synthase"/>
    <property type="match status" value="1"/>
</dbReference>
<gene>
    <name evidence="6" type="ORF">IAB94_03985</name>
</gene>
<sequence>MKKFTATTSCTLRDFTDATYLQGSFYLSVLLRAGDVRVNGVKVKKNVPLKAGDEVTYYTTPKMEKKPSHRAIYADQRIFVADKLSGVSTEALACELGLIPVHRLDRNTCGVLLFARDEDAAQALKALFKGREVQKQYICICKNNFARPAADMTAYLFKDEKNSLVDISDVPKKGYVPIRTQYEVEEVKGCLARVKVTLHTGKTHQIRAHMAHIGCPVLGDEKYGDEALNARYGVKRQLLCSFRLAFSLGGKDYAFQSALAPQFPEEK</sequence>
<dbReference type="Pfam" id="PF00849">
    <property type="entry name" value="PseudoU_synth_2"/>
    <property type="match status" value="1"/>
</dbReference>
<dbReference type="InterPro" id="IPR050188">
    <property type="entry name" value="RluA_PseudoU_synthase"/>
</dbReference>
<dbReference type="CDD" id="cd00165">
    <property type="entry name" value="S4"/>
    <property type="match status" value="1"/>
</dbReference>
<evidence type="ECO:0000313" key="6">
    <source>
        <dbReference type="EMBL" id="HIR67195.1"/>
    </source>
</evidence>
<keyword evidence="4" id="KW-0694">RNA-binding</keyword>
<evidence type="ECO:0000313" key="7">
    <source>
        <dbReference type="Proteomes" id="UP000823913"/>
    </source>
</evidence>
<reference evidence="6" key="1">
    <citation type="submission" date="2020-10" db="EMBL/GenBank/DDBJ databases">
        <authorList>
            <person name="Gilroy R."/>
        </authorList>
    </citation>
    <scope>NUCLEOTIDE SEQUENCE</scope>
    <source>
        <strain evidence="6">ChiW16-3235</strain>
    </source>
</reference>
<comment type="caution">
    <text evidence="6">The sequence shown here is derived from an EMBL/GenBank/DDBJ whole genome shotgun (WGS) entry which is preliminary data.</text>
</comment>
<dbReference type="GO" id="GO:0003723">
    <property type="term" value="F:RNA binding"/>
    <property type="evidence" value="ECO:0007669"/>
    <property type="project" value="UniProtKB-KW"/>
</dbReference>
<dbReference type="AlphaFoldDB" id="A0A9D1E680"/>
<organism evidence="6 7">
    <name type="scientific">Candidatus Coproplasma avicola</name>
    <dbReference type="NCBI Taxonomy" id="2840744"/>
    <lineage>
        <taxon>Bacteria</taxon>
        <taxon>Bacillati</taxon>
        <taxon>Bacillota</taxon>
        <taxon>Clostridia</taxon>
        <taxon>Eubacteriales</taxon>
        <taxon>Candidatus Coproplasma</taxon>
    </lineage>
</organism>
<evidence type="ECO:0000256" key="1">
    <source>
        <dbReference type="ARBA" id="ARBA00000073"/>
    </source>
</evidence>
<dbReference type="InterPro" id="IPR020103">
    <property type="entry name" value="PsdUridine_synth_cat_dom_sf"/>
</dbReference>
<dbReference type="GO" id="GO:0140098">
    <property type="term" value="F:catalytic activity, acting on RNA"/>
    <property type="evidence" value="ECO:0007669"/>
    <property type="project" value="UniProtKB-ARBA"/>
</dbReference>
<dbReference type="PROSITE" id="PS01129">
    <property type="entry name" value="PSI_RLU"/>
    <property type="match status" value="1"/>
</dbReference>
<dbReference type="EMBL" id="DVHK01000083">
    <property type="protein sequence ID" value="HIR67195.1"/>
    <property type="molecule type" value="Genomic_DNA"/>
</dbReference>
<protein>
    <recommendedName>
        <fullName evidence="2">RNA pseudouridylate synthase</fullName>
    </recommendedName>
    <alternativeName>
        <fullName evidence="3">RNA-uridine isomerase</fullName>
    </alternativeName>
</protein>
<evidence type="ECO:0000256" key="3">
    <source>
        <dbReference type="ARBA" id="ARBA00033164"/>
    </source>
</evidence>
<proteinExistence type="predicted"/>
<evidence type="ECO:0000256" key="2">
    <source>
        <dbReference type="ARBA" id="ARBA00031870"/>
    </source>
</evidence>
<dbReference type="PANTHER" id="PTHR21600">
    <property type="entry name" value="MITOCHONDRIAL RNA PSEUDOURIDINE SYNTHASE"/>
    <property type="match status" value="1"/>
</dbReference>